<keyword evidence="2" id="KW-0472">Membrane</keyword>
<dbReference type="AlphaFoldDB" id="A0AAE8SGW3"/>
<protein>
    <submittedName>
        <fullName evidence="3">Uncharacterized protein</fullName>
    </submittedName>
</protein>
<feature type="region of interest" description="Disordered" evidence="1">
    <location>
        <begin position="174"/>
        <end position="218"/>
    </location>
</feature>
<evidence type="ECO:0000256" key="1">
    <source>
        <dbReference type="SAM" id="MobiDB-lite"/>
    </source>
</evidence>
<feature type="compositionally biased region" description="Basic and acidic residues" evidence="1">
    <location>
        <begin position="521"/>
        <end position="532"/>
    </location>
</feature>
<keyword evidence="4" id="KW-1185">Reference proteome</keyword>
<feature type="transmembrane region" description="Helical" evidence="2">
    <location>
        <begin position="350"/>
        <end position="367"/>
    </location>
</feature>
<sequence>MSNPDSPGWKWFPNTKANWSLDVVTLLAVIGESSMADQTQTITASLLCLLPRLIPAPQALLKPSRPSRMPETLAKMTGVYSGTTLDSVGFFATIITPLDTLHPFSFRVLEITHTDPSHFGDVDMNPPSAQQGWSARSLKWIRSYRSGSHSAEHLSTGRGAQGTYFGRAPTTEAGVIPKQDATRSTATAQAATPQPLNENSPEGECTPKPLARRPTAKQKVQDMLANPTFANTKSRPTVPAKLFSPIHILSVFSCLLSIAIIICAIIWKDGNAILSVSLISFASTVVGYASFWHPILMNRKHTNEVPTGDVMIRTREGAFLLIKCTEEVARELYSGTEECHYHVGDRTYRLLMAIGTMLLMLSVVLFGNCTWNSQIFIGGSYIVLNGLYWGLGMIPRSHFWDLSRYTWRDITPDDAKNANEITNGDDQREGHPSFTRTLWYAIRETQRTGWVGRSGAAPNTKQWRKWLKEALENARSGNRSWNSVARKDDIMKENIGVDEMFDEAAQHAPAVEVQTTTTTRRSHDWEKDRSTF</sequence>
<comment type="caution">
    <text evidence="3">The sequence shown here is derived from an EMBL/GenBank/DDBJ whole genome shotgun (WGS) entry which is preliminary data.</text>
</comment>
<keyword evidence="2" id="KW-0812">Transmembrane</keyword>
<evidence type="ECO:0000313" key="3">
    <source>
        <dbReference type="EMBL" id="SPJ75256.1"/>
    </source>
</evidence>
<evidence type="ECO:0000313" key="4">
    <source>
        <dbReference type="Proteomes" id="UP001187734"/>
    </source>
</evidence>
<dbReference type="EMBL" id="ONZP01000153">
    <property type="protein sequence ID" value="SPJ75256.1"/>
    <property type="molecule type" value="Genomic_DNA"/>
</dbReference>
<gene>
    <name evidence="3" type="ORF">FTOL_04987</name>
</gene>
<feature type="transmembrane region" description="Helical" evidence="2">
    <location>
        <begin position="273"/>
        <end position="291"/>
    </location>
</feature>
<feature type="region of interest" description="Disordered" evidence="1">
    <location>
        <begin position="511"/>
        <end position="532"/>
    </location>
</feature>
<organism evidence="3 4">
    <name type="scientific">Fusarium torulosum</name>
    <dbReference type="NCBI Taxonomy" id="33205"/>
    <lineage>
        <taxon>Eukaryota</taxon>
        <taxon>Fungi</taxon>
        <taxon>Dikarya</taxon>
        <taxon>Ascomycota</taxon>
        <taxon>Pezizomycotina</taxon>
        <taxon>Sordariomycetes</taxon>
        <taxon>Hypocreomycetidae</taxon>
        <taxon>Hypocreales</taxon>
        <taxon>Nectriaceae</taxon>
        <taxon>Fusarium</taxon>
    </lineage>
</organism>
<dbReference type="Proteomes" id="UP001187734">
    <property type="component" value="Unassembled WGS sequence"/>
</dbReference>
<proteinExistence type="predicted"/>
<feature type="compositionally biased region" description="Low complexity" evidence="1">
    <location>
        <begin position="182"/>
        <end position="192"/>
    </location>
</feature>
<feature type="transmembrane region" description="Helical" evidence="2">
    <location>
        <begin position="373"/>
        <end position="394"/>
    </location>
</feature>
<reference evidence="3" key="1">
    <citation type="submission" date="2018-03" db="EMBL/GenBank/DDBJ databases">
        <authorList>
            <person name="Guldener U."/>
        </authorList>
    </citation>
    <scope>NUCLEOTIDE SEQUENCE</scope>
</reference>
<accession>A0AAE8SGW3</accession>
<feature type="transmembrane region" description="Helical" evidence="2">
    <location>
        <begin position="242"/>
        <end position="267"/>
    </location>
</feature>
<name>A0AAE8SGW3_9HYPO</name>
<keyword evidence="2" id="KW-1133">Transmembrane helix</keyword>
<evidence type="ECO:0000256" key="2">
    <source>
        <dbReference type="SAM" id="Phobius"/>
    </source>
</evidence>